<feature type="transmembrane region" description="Helical" evidence="1">
    <location>
        <begin position="33"/>
        <end position="52"/>
    </location>
</feature>
<evidence type="ECO:0000313" key="3">
    <source>
        <dbReference type="Proteomes" id="UP001314796"/>
    </source>
</evidence>
<evidence type="ECO:0000313" key="2">
    <source>
        <dbReference type="EMBL" id="MBM7615004.1"/>
    </source>
</evidence>
<feature type="transmembrane region" description="Helical" evidence="1">
    <location>
        <begin position="6"/>
        <end position="26"/>
    </location>
</feature>
<sequence>MATLIIISIIVSIFSTCLFWNCLKLVNKNKSKLNIYLTVIFFIIYFVLFYIVQTSSPKEIKNWYIIDSLMSKISGVGFLALLYNIFQKLKHILKK</sequence>
<accession>A0ABS2NQ29</accession>
<proteinExistence type="predicted"/>
<evidence type="ECO:0000256" key="1">
    <source>
        <dbReference type="SAM" id="Phobius"/>
    </source>
</evidence>
<keyword evidence="1" id="KW-0472">Membrane</keyword>
<dbReference type="EMBL" id="JAFBEE010000008">
    <property type="protein sequence ID" value="MBM7615004.1"/>
    <property type="molecule type" value="Genomic_DNA"/>
</dbReference>
<keyword evidence="3" id="KW-1185">Reference proteome</keyword>
<feature type="transmembrane region" description="Helical" evidence="1">
    <location>
        <begin position="64"/>
        <end position="86"/>
    </location>
</feature>
<gene>
    <name evidence="2" type="ORF">JOC73_001566</name>
</gene>
<dbReference type="Proteomes" id="UP001314796">
    <property type="component" value="Unassembled WGS sequence"/>
</dbReference>
<protein>
    <submittedName>
        <fullName evidence="2">Multisubunit Na+/H+ antiporter MnhB subunit</fullName>
    </submittedName>
</protein>
<name>A0ABS2NQ29_9FIRM</name>
<comment type="caution">
    <text evidence="2">The sequence shown here is derived from an EMBL/GenBank/DDBJ whole genome shotgun (WGS) entry which is preliminary data.</text>
</comment>
<keyword evidence="1" id="KW-0812">Transmembrane</keyword>
<keyword evidence="1" id="KW-1133">Transmembrane helix</keyword>
<reference evidence="2 3" key="1">
    <citation type="submission" date="2021-01" db="EMBL/GenBank/DDBJ databases">
        <title>Genomic Encyclopedia of Type Strains, Phase IV (KMG-IV): sequencing the most valuable type-strain genomes for metagenomic binning, comparative biology and taxonomic classification.</title>
        <authorList>
            <person name="Goeker M."/>
        </authorList>
    </citation>
    <scope>NUCLEOTIDE SEQUENCE [LARGE SCALE GENOMIC DNA]</scope>
    <source>
        <strain evidence="2 3">DSM 25890</strain>
    </source>
</reference>
<organism evidence="2 3">
    <name type="scientific">Alkaliphilus hydrothermalis</name>
    <dbReference type="NCBI Taxonomy" id="1482730"/>
    <lineage>
        <taxon>Bacteria</taxon>
        <taxon>Bacillati</taxon>
        <taxon>Bacillota</taxon>
        <taxon>Clostridia</taxon>
        <taxon>Peptostreptococcales</taxon>
        <taxon>Natronincolaceae</taxon>
        <taxon>Alkaliphilus</taxon>
    </lineage>
</organism>